<dbReference type="PANTHER" id="PTHR43056">
    <property type="entry name" value="PEPTIDASE S9 PROLYL OLIGOPEPTIDASE"/>
    <property type="match status" value="1"/>
</dbReference>
<dbReference type="EC" id="3.1.1.84" evidence="3"/>
<dbReference type="AlphaFoldDB" id="A0AAX3A950"/>
<name>A0AAX3A950_9RHOB</name>
<dbReference type="InterPro" id="IPR005674">
    <property type="entry name" value="CocE/Ser_esterase"/>
</dbReference>
<keyword evidence="1 3" id="KW-0378">Hydrolase</keyword>
<dbReference type="Pfam" id="PF02129">
    <property type="entry name" value="Peptidase_S15"/>
    <property type="match status" value="1"/>
</dbReference>
<dbReference type="SUPFAM" id="SSF49785">
    <property type="entry name" value="Galactose-binding domain-like"/>
    <property type="match status" value="1"/>
</dbReference>
<reference evidence="4" key="1">
    <citation type="journal article" date="2022" name="Microorganisms">
        <title>Beyond the ABCs#Discovery of Three New Plasmid Types in Rhodobacterales (RepQ, RepY, RepW).</title>
        <authorList>
            <person name="Freese H.M."/>
            <person name="Ringel V."/>
            <person name="Overmann J."/>
            <person name="Petersen J."/>
        </authorList>
    </citation>
    <scope>NUCLEOTIDE SEQUENCE [LARGE SCALE GENOMIC DNA]</scope>
    <source>
        <strain evidence="4">DSM 110277</strain>
    </source>
</reference>
<proteinExistence type="predicted"/>
<dbReference type="SUPFAM" id="SSF53474">
    <property type="entry name" value="alpha/beta-Hydrolases"/>
    <property type="match status" value="1"/>
</dbReference>
<protein>
    <submittedName>
        <fullName evidence="3">Cocaine esterase</fullName>
        <ecNumber evidence="3">3.1.1.84</ecNumber>
    </submittedName>
</protein>
<organism evidence="3 4">
    <name type="scientific">Sulfitobacter pontiacus</name>
    <dbReference type="NCBI Taxonomy" id="60137"/>
    <lineage>
        <taxon>Bacteria</taxon>
        <taxon>Pseudomonadati</taxon>
        <taxon>Pseudomonadota</taxon>
        <taxon>Alphaproteobacteria</taxon>
        <taxon>Rhodobacterales</taxon>
        <taxon>Roseobacteraceae</taxon>
        <taxon>Sulfitobacter</taxon>
    </lineage>
</organism>
<evidence type="ECO:0000313" key="4">
    <source>
        <dbReference type="Proteomes" id="UP000830781"/>
    </source>
</evidence>
<dbReference type="NCBIfam" id="TIGR00976">
    <property type="entry name" value="CocE_NonD"/>
    <property type="match status" value="1"/>
</dbReference>
<evidence type="ECO:0000259" key="2">
    <source>
        <dbReference type="SMART" id="SM00939"/>
    </source>
</evidence>
<dbReference type="InterPro" id="IPR008979">
    <property type="entry name" value="Galactose-bd-like_sf"/>
</dbReference>
<dbReference type="InterPro" id="IPR013736">
    <property type="entry name" value="Xaa-Pro_dipept_C"/>
</dbReference>
<dbReference type="InterPro" id="IPR000383">
    <property type="entry name" value="Xaa-Pro-like_dom"/>
</dbReference>
<keyword evidence="4" id="KW-1185">Reference proteome</keyword>
<dbReference type="InterPro" id="IPR050585">
    <property type="entry name" value="Xaa-Pro_dipeptidyl-ppase/CocE"/>
</dbReference>
<dbReference type="Pfam" id="PF08530">
    <property type="entry name" value="PepX_C"/>
    <property type="match status" value="1"/>
</dbReference>
<dbReference type="Gene3D" id="3.40.50.1820">
    <property type="entry name" value="alpha/beta hydrolase"/>
    <property type="match status" value="2"/>
</dbReference>
<dbReference type="SMART" id="SM00939">
    <property type="entry name" value="PepX_C"/>
    <property type="match status" value="1"/>
</dbReference>
<accession>A0AAX3A950</accession>
<dbReference type="InterPro" id="IPR029058">
    <property type="entry name" value="AB_hydrolase_fold"/>
</dbReference>
<evidence type="ECO:0000313" key="3">
    <source>
        <dbReference type="EMBL" id="UOA22785.1"/>
    </source>
</evidence>
<dbReference type="PANTHER" id="PTHR43056:SF10">
    <property type="entry name" value="COCE_NOND FAMILY, PUTATIVE (AFU_ORTHOLOGUE AFUA_7G00600)-RELATED"/>
    <property type="match status" value="1"/>
</dbReference>
<sequence>MPHRKPVQTVDNIGLPPDLCGMDTAQNTPLSLIEDPDMGITLSDGCRLSARVWRPENSDTAPVPVILEYLPYRKRDGTTARDALTHPWFAERGYACVRVDMRGNGDSYGVMEDEYTPQEQADCIEVINWLAAQPWCSGTVGMMGISWGGFNGLQVAAHAPEPLKAVITLCSTVDRFADDIHYKGGCLLNENLGWGATMWAYSSRAPDPALRPDWREMWLERLEAEPFLPALWLRHQSRDAYWKQGSVIEEYSALKAKVLAIGGWGDSYKNAVPQLVEALPGAKGIVGPWVHKYPHFAIPEPRIGFLQEALRWWDRWLKGIDTGVEDDPDYRAYLMDGMRPATWTHERPGRWITEPTGATSHLPVKTLHLTDEGLQDTAAPLDRSVASPAHCGADGGEYCAIWLGPEMPGDQRQDDALSVCFDSGPLAQQMDILGAPRLHLRLACDKPQGQIAVRLNHIHPDGASARITYGVLNLSHRDSAENPQAMAPGAMTDITLDLDHIAYRIPKGHRLRVSISTAYWPLLWPAPEAAEVTLSSGQIDLPQRPTSGGDEYSFAPPTSAAPWETETLRPENHIRRQEIDRVTGIVSLIIEDDFGKLRDADHGLIAGSVAREVWRIHPDDPLSAKGTCHWTEELERDDIILRTETRSQMWSDATHFHLTARLEAYENDKLIYERDVTEDIKRHFM</sequence>
<dbReference type="GO" id="GO:0008239">
    <property type="term" value="F:dipeptidyl-peptidase activity"/>
    <property type="evidence" value="ECO:0007669"/>
    <property type="project" value="InterPro"/>
</dbReference>
<evidence type="ECO:0000256" key="1">
    <source>
        <dbReference type="ARBA" id="ARBA00022801"/>
    </source>
</evidence>
<dbReference type="EMBL" id="CP084959">
    <property type="protein sequence ID" value="UOA22785.1"/>
    <property type="molecule type" value="Genomic_DNA"/>
</dbReference>
<dbReference type="Gene3D" id="2.60.120.260">
    <property type="entry name" value="Galactose-binding domain-like"/>
    <property type="match status" value="1"/>
</dbReference>
<dbReference type="Proteomes" id="UP000830781">
    <property type="component" value="Chromosome"/>
</dbReference>
<feature type="domain" description="Xaa-Pro dipeptidyl-peptidase C-terminal" evidence="2">
    <location>
        <begin position="310"/>
        <end position="564"/>
    </location>
</feature>
<gene>
    <name evidence="3" type="primary">cocE</name>
    <name evidence="3" type="ORF">DSM110277_01191</name>
</gene>